<keyword evidence="2" id="KW-0805">Transcription regulation</keyword>
<dbReference type="SUPFAM" id="SSF46785">
    <property type="entry name" value="Winged helix' DNA-binding domain"/>
    <property type="match status" value="1"/>
</dbReference>
<dbReference type="Pfam" id="PF03466">
    <property type="entry name" value="LysR_substrate"/>
    <property type="match status" value="1"/>
</dbReference>
<evidence type="ECO:0000256" key="1">
    <source>
        <dbReference type="ARBA" id="ARBA00009437"/>
    </source>
</evidence>
<comment type="caution">
    <text evidence="6">The sequence shown here is derived from an EMBL/GenBank/DDBJ whole genome shotgun (WGS) entry which is preliminary data.</text>
</comment>
<dbReference type="Gene3D" id="3.40.190.10">
    <property type="entry name" value="Periplasmic binding protein-like II"/>
    <property type="match status" value="2"/>
</dbReference>
<dbReference type="Pfam" id="PF00126">
    <property type="entry name" value="HTH_1"/>
    <property type="match status" value="1"/>
</dbReference>
<feature type="domain" description="HTH lysR-type" evidence="5">
    <location>
        <begin position="6"/>
        <end position="63"/>
    </location>
</feature>
<evidence type="ECO:0000256" key="2">
    <source>
        <dbReference type="ARBA" id="ARBA00023015"/>
    </source>
</evidence>
<evidence type="ECO:0000256" key="3">
    <source>
        <dbReference type="ARBA" id="ARBA00023125"/>
    </source>
</evidence>
<dbReference type="EMBL" id="QYUO01000002">
    <property type="protein sequence ID" value="RJF95969.1"/>
    <property type="molecule type" value="Genomic_DNA"/>
</dbReference>
<evidence type="ECO:0000259" key="5">
    <source>
        <dbReference type="PROSITE" id="PS50931"/>
    </source>
</evidence>
<comment type="similarity">
    <text evidence="1">Belongs to the LysR transcriptional regulatory family.</text>
</comment>
<dbReference type="PANTHER" id="PTHR30579:SF7">
    <property type="entry name" value="HTH-TYPE TRANSCRIPTIONAL REGULATOR LRHA-RELATED"/>
    <property type="match status" value="1"/>
</dbReference>
<dbReference type="Gene3D" id="1.10.10.10">
    <property type="entry name" value="Winged helix-like DNA-binding domain superfamily/Winged helix DNA-binding domain"/>
    <property type="match status" value="1"/>
</dbReference>
<reference evidence="7" key="1">
    <citation type="submission" date="2018-09" db="EMBL/GenBank/DDBJ databases">
        <authorList>
            <person name="Zhu H."/>
        </authorList>
    </citation>
    <scope>NUCLEOTIDE SEQUENCE [LARGE SCALE GENOMIC DNA]</scope>
    <source>
        <strain evidence="7">K1R23-30</strain>
    </source>
</reference>
<accession>A0A3A3FQI4</accession>
<evidence type="ECO:0000256" key="4">
    <source>
        <dbReference type="ARBA" id="ARBA00023163"/>
    </source>
</evidence>
<dbReference type="InterPro" id="IPR005119">
    <property type="entry name" value="LysR_subst-bd"/>
</dbReference>
<organism evidence="6 7">
    <name type="scientific">Noviherbaspirillum saxi</name>
    <dbReference type="NCBI Taxonomy" id="2320863"/>
    <lineage>
        <taxon>Bacteria</taxon>
        <taxon>Pseudomonadati</taxon>
        <taxon>Pseudomonadota</taxon>
        <taxon>Betaproteobacteria</taxon>
        <taxon>Burkholderiales</taxon>
        <taxon>Oxalobacteraceae</taxon>
        <taxon>Noviherbaspirillum</taxon>
    </lineage>
</organism>
<keyword evidence="7" id="KW-1185">Reference proteome</keyword>
<dbReference type="Proteomes" id="UP000265955">
    <property type="component" value="Unassembled WGS sequence"/>
</dbReference>
<dbReference type="InterPro" id="IPR036390">
    <property type="entry name" value="WH_DNA-bd_sf"/>
</dbReference>
<dbReference type="GO" id="GO:0003700">
    <property type="term" value="F:DNA-binding transcription factor activity"/>
    <property type="evidence" value="ECO:0007669"/>
    <property type="project" value="InterPro"/>
</dbReference>
<dbReference type="PROSITE" id="PS50931">
    <property type="entry name" value="HTH_LYSR"/>
    <property type="match status" value="1"/>
</dbReference>
<protein>
    <submittedName>
        <fullName evidence="6">LysR family transcriptional regulator</fullName>
    </submittedName>
</protein>
<evidence type="ECO:0000313" key="6">
    <source>
        <dbReference type="EMBL" id="RJF95969.1"/>
    </source>
</evidence>
<dbReference type="InterPro" id="IPR050176">
    <property type="entry name" value="LTTR"/>
</dbReference>
<keyword evidence="4" id="KW-0804">Transcription</keyword>
<keyword evidence="3" id="KW-0238">DNA-binding</keyword>
<proteinExistence type="inferred from homology"/>
<gene>
    <name evidence="6" type="ORF">D3871_21720</name>
</gene>
<dbReference type="GO" id="GO:0003677">
    <property type="term" value="F:DNA binding"/>
    <property type="evidence" value="ECO:0007669"/>
    <property type="project" value="UniProtKB-KW"/>
</dbReference>
<dbReference type="AlphaFoldDB" id="A0A3A3FQI4"/>
<evidence type="ECO:0000313" key="7">
    <source>
        <dbReference type="Proteomes" id="UP000265955"/>
    </source>
</evidence>
<dbReference type="PANTHER" id="PTHR30579">
    <property type="entry name" value="TRANSCRIPTIONAL REGULATOR"/>
    <property type="match status" value="1"/>
</dbReference>
<dbReference type="InterPro" id="IPR036388">
    <property type="entry name" value="WH-like_DNA-bd_sf"/>
</dbReference>
<dbReference type="SUPFAM" id="SSF53850">
    <property type="entry name" value="Periplasmic binding protein-like II"/>
    <property type="match status" value="1"/>
</dbReference>
<dbReference type="InterPro" id="IPR000847">
    <property type="entry name" value="LysR_HTH_N"/>
</dbReference>
<sequence length="290" mass="31582">MSKLLLDMDLLRTLVIGITTGSFARAADRIGRSQSAVSLQMKKLEEQLDVEIFEKQGRALALTPAGKTLHDYALRMLELNAETVAAVRGSAIMGSVRFGMSVDFENTWLPATLARFARSHPHVAIEIRMDRNSVLAAQIERNEIDIALIFSNDRRADIKRVAELDMTWIGKPDTNWPSEEPLPLLLLESPCIFRQAAIKALDDAGIKWRIAVTSLSLGGLWAAAEAGLGLTVRSAVSIPHGLANIGPARALPALPRIGLCISQADKPTTPAISRLHEVITEVLAENLSLK</sequence>
<dbReference type="PRINTS" id="PR00039">
    <property type="entry name" value="HTHLYSR"/>
</dbReference>
<name>A0A3A3FQI4_9BURK</name>